<keyword evidence="8" id="KW-1133">Transmembrane helix</keyword>
<dbReference type="FunFam" id="1.50.40.10:FF:000004">
    <property type="entry name" value="Calcium-binding mitochondrial carrier protein Aralar1"/>
    <property type="match status" value="1"/>
</dbReference>
<feature type="repeat" description="Solcar" evidence="12">
    <location>
        <begin position="120"/>
        <end position="204"/>
    </location>
</feature>
<dbReference type="OrthoDB" id="2161at2759"/>
<comment type="subcellular location">
    <subcellularLocation>
        <location evidence="1">Mitochondrion inner membrane</location>
        <topology evidence="1">Multi-pass membrane protein</topology>
    </subcellularLocation>
</comment>
<dbReference type="EMBL" id="CAKXAJ010025590">
    <property type="protein sequence ID" value="CAH2241819.1"/>
    <property type="molecule type" value="Genomic_DNA"/>
</dbReference>
<evidence type="ECO:0000256" key="9">
    <source>
        <dbReference type="ARBA" id="ARBA00023128"/>
    </source>
</evidence>
<evidence type="ECO:0000256" key="11">
    <source>
        <dbReference type="ARBA" id="ARBA00038674"/>
    </source>
</evidence>
<comment type="similarity">
    <text evidence="2 13">Belongs to the mitochondrial carrier (TC 2.A.29) family.</text>
</comment>
<keyword evidence="5" id="KW-0677">Repeat</keyword>
<sequence>MNIRLRLFQSPEERGVFIQILESTYRFTLGSIAGAVGASAVYPIDLVKTRMQNQRTGSFIGEVAYRNSWDCFKKVIRHEGMFGLYRGLVPQLIGVAPEKAIKLTMNDLVRDKFMDKNGNIALHAEIIAGACAGASQVVFTNPLEIVKIRLQVAGEIAAASKVRAWSVVKDLGLFGLYKGARACLLRDVPFSAIYFPAYAHVKAKFADENGYNHPLTLLAAGAIAGVPAASLVTPADVIKTRLQVVARSGQTTYNGVIDATRKIYAEEGARAFWKGAIARVFRSSPQFAVTLVTYEILQRLFYVDFGGSRPAGSEQTISTPIEEAVRKPHHIGGYQVAMPVLTGLETKFGISLPRFSFAKPQNPQN</sequence>
<dbReference type="GO" id="GO:0005743">
    <property type="term" value="C:mitochondrial inner membrane"/>
    <property type="evidence" value="ECO:0007669"/>
    <property type="project" value="UniProtKB-SubCell"/>
</dbReference>
<evidence type="ECO:0000256" key="12">
    <source>
        <dbReference type="PROSITE-ProRule" id="PRU00282"/>
    </source>
</evidence>
<comment type="caution">
    <text evidence="14">The sequence shown here is derived from an EMBL/GenBank/DDBJ whole genome shotgun (WGS) entry which is preliminary data.</text>
</comment>
<reference evidence="14" key="1">
    <citation type="submission" date="2022-03" db="EMBL/GenBank/DDBJ databases">
        <authorList>
            <person name="Lindestad O."/>
        </authorList>
    </citation>
    <scope>NUCLEOTIDE SEQUENCE</scope>
</reference>
<dbReference type="Pfam" id="PF00153">
    <property type="entry name" value="Mito_carr"/>
    <property type="match status" value="3"/>
</dbReference>
<feature type="repeat" description="Solcar" evidence="12">
    <location>
        <begin position="212"/>
        <end position="300"/>
    </location>
</feature>
<dbReference type="AlphaFoldDB" id="A0A8S4RXD6"/>
<evidence type="ECO:0000313" key="15">
    <source>
        <dbReference type="Proteomes" id="UP000838756"/>
    </source>
</evidence>
<accession>A0A8S4RXD6</accession>
<dbReference type="InterPro" id="IPR023395">
    <property type="entry name" value="MCP_dom_sf"/>
</dbReference>
<dbReference type="SUPFAM" id="SSF103506">
    <property type="entry name" value="Mitochondrial carrier"/>
    <property type="match status" value="1"/>
</dbReference>
<dbReference type="PANTHER" id="PTHR45678">
    <property type="entry name" value="MITOCHONDRIAL 2-OXODICARBOXYLATE CARRIER 1-RELATED"/>
    <property type="match status" value="1"/>
</dbReference>
<comment type="subunit">
    <text evidence="11">Homodimer (via N-terminus).</text>
</comment>
<dbReference type="GO" id="GO:0005313">
    <property type="term" value="F:L-glutamate transmembrane transporter activity"/>
    <property type="evidence" value="ECO:0007669"/>
    <property type="project" value="TreeGrafter"/>
</dbReference>
<keyword evidence="9" id="KW-0496">Mitochondrion</keyword>
<protein>
    <submittedName>
        <fullName evidence="14">Jg16211 protein</fullName>
    </submittedName>
</protein>
<evidence type="ECO:0000256" key="4">
    <source>
        <dbReference type="ARBA" id="ARBA00022692"/>
    </source>
</evidence>
<dbReference type="Proteomes" id="UP000838756">
    <property type="component" value="Unassembled WGS sequence"/>
</dbReference>
<dbReference type="InterPro" id="IPR018108">
    <property type="entry name" value="MCP_transmembrane"/>
</dbReference>
<name>A0A8S4RXD6_9NEOP</name>
<evidence type="ECO:0000256" key="8">
    <source>
        <dbReference type="ARBA" id="ARBA00022989"/>
    </source>
</evidence>
<evidence type="ECO:0000256" key="1">
    <source>
        <dbReference type="ARBA" id="ARBA00004448"/>
    </source>
</evidence>
<dbReference type="PANTHER" id="PTHR45678:SF9">
    <property type="entry name" value="CALCIUM-BINDING MITOCHONDRIAL CARRIER PROTEIN ARALAR1"/>
    <property type="match status" value="1"/>
</dbReference>
<evidence type="ECO:0000256" key="10">
    <source>
        <dbReference type="ARBA" id="ARBA00023136"/>
    </source>
</evidence>
<keyword evidence="3 13" id="KW-0813">Transport</keyword>
<keyword evidence="4 12" id="KW-0812">Transmembrane</keyword>
<dbReference type="PRINTS" id="PR00926">
    <property type="entry name" value="MITOCARRIER"/>
</dbReference>
<proteinExistence type="inferred from homology"/>
<evidence type="ECO:0000256" key="5">
    <source>
        <dbReference type="ARBA" id="ARBA00022737"/>
    </source>
</evidence>
<keyword evidence="7" id="KW-0106">Calcium</keyword>
<evidence type="ECO:0000256" key="13">
    <source>
        <dbReference type="RuleBase" id="RU000488"/>
    </source>
</evidence>
<dbReference type="InterPro" id="IPR051028">
    <property type="entry name" value="Mito_Solute_Carrier"/>
</dbReference>
<gene>
    <name evidence="14" type="primary">jg16211</name>
    <name evidence="14" type="ORF">PAEG_LOCUS18209</name>
</gene>
<dbReference type="InterPro" id="IPR002067">
    <property type="entry name" value="MCP"/>
</dbReference>
<evidence type="ECO:0000256" key="6">
    <source>
        <dbReference type="ARBA" id="ARBA00022792"/>
    </source>
</evidence>
<dbReference type="PROSITE" id="PS50920">
    <property type="entry name" value="SOLCAR"/>
    <property type="match status" value="3"/>
</dbReference>
<dbReference type="GO" id="GO:0015183">
    <property type="term" value="F:L-aspartate transmembrane transporter activity"/>
    <property type="evidence" value="ECO:0007669"/>
    <property type="project" value="TreeGrafter"/>
</dbReference>
<organism evidence="14 15">
    <name type="scientific">Pararge aegeria aegeria</name>
    <dbReference type="NCBI Taxonomy" id="348720"/>
    <lineage>
        <taxon>Eukaryota</taxon>
        <taxon>Metazoa</taxon>
        <taxon>Ecdysozoa</taxon>
        <taxon>Arthropoda</taxon>
        <taxon>Hexapoda</taxon>
        <taxon>Insecta</taxon>
        <taxon>Pterygota</taxon>
        <taxon>Neoptera</taxon>
        <taxon>Endopterygota</taxon>
        <taxon>Lepidoptera</taxon>
        <taxon>Glossata</taxon>
        <taxon>Ditrysia</taxon>
        <taxon>Papilionoidea</taxon>
        <taxon>Nymphalidae</taxon>
        <taxon>Satyrinae</taxon>
        <taxon>Satyrini</taxon>
        <taxon>Parargina</taxon>
        <taxon>Pararge</taxon>
    </lineage>
</organism>
<evidence type="ECO:0000256" key="3">
    <source>
        <dbReference type="ARBA" id="ARBA00022448"/>
    </source>
</evidence>
<evidence type="ECO:0000313" key="14">
    <source>
        <dbReference type="EMBL" id="CAH2241819.1"/>
    </source>
</evidence>
<feature type="repeat" description="Solcar" evidence="12">
    <location>
        <begin position="21"/>
        <end position="112"/>
    </location>
</feature>
<keyword evidence="15" id="KW-1185">Reference proteome</keyword>
<keyword evidence="6" id="KW-0999">Mitochondrion inner membrane</keyword>
<evidence type="ECO:0000256" key="7">
    <source>
        <dbReference type="ARBA" id="ARBA00022837"/>
    </source>
</evidence>
<dbReference type="GO" id="GO:0043490">
    <property type="term" value="P:malate-aspartate shuttle"/>
    <property type="evidence" value="ECO:0007669"/>
    <property type="project" value="TreeGrafter"/>
</dbReference>
<dbReference type="Gene3D" id="1.50.40.10">
    <property type="entry name" value="Mitochondrial carrier domain"/>
    <property type="match status" value="1"/>
</dbReference>
<keyword evidence="10 12" id="KW-0472">Membrane</keyword>
<evidence type="ECO:0000256" key="2">
    <source>
        <dbReference type="ARBA" id="ARBA00006375"/>
    </source>
</evidence>